<reference evidence="3 4" key="1">
    <citation type="submission" date="2020-08" db="EMBL/GenBank/DDBJ databases">
        <title>Streptomyces sp. PSKA01 genome sequencing and assembly.</title>
        <authorList>
            <person name="Mandal S."/>
            <person name="Maiti P.K."/>
            <person name="Das P."/>
        </authorList>
    </citation>
    <scope>NUCLEOTIDE SEQUENCE [LARGE SCALE GENOMIC DNA]</scope>
    <source>
        <strain evidence="3 4">PSKA01</strain>
    </source>
</reference>
<dbReference type="SUPFAM" id="SSF48317">
    <property type="entry name" value="Acid phosphatase/Vanadium-dependent haloperoxidase"/>
    <property type="match status" value="1"/>
</dbReference>
<organism evidence="3 4">
    <name type="scientific">Streptomyces cupreus</name>
    <dbReference type="NCBI Taxonomy" id="2759956"/>
    <lineage>
        <taxon>Bacteria</taxon>
        <taxon>Bacillati</taxon>
        <taxon>Actinomycetota</taxon>
        <taxon>Actinomycetes</taxon>
        <taxon>Kitasatosporales</taxon>
        <taxon>Streptomycetaceae</taxon>
        <taxon>Streptomyces</taxon>
    </lineage>
</organism>
<name>A0A7X1J9R1_9ACTN</name>
<keyword evidence="3" id="KW-0575">Peroxidase</keyword>
<evidence type="ECO:0000313" key="4">
    <source>
        <dbReference type="Proteomes" id="UP000584670"/>
    </source>
</evidence>
<dbReference type="PROSITE" id="PS51318">
    <property type="entry name" value="TAT"/>
    <property type="match status" value="1"/>
</dbReference>
<dbReference type="EMBL" id="JACMSF010000039">
    <property type="protein sequence ID" value="MBC2905717.1"/>
    <property type="molecule type" value="Genomic_DNA"/>
</dbReference>
<feature type="domain" description="Phosphatidic acid phosphatase type 2/haloperoxidase" evidence="2">
    <location>
        <begin position="269"/>
        <end position="399"/>
    </location>
</feature>
<dbReference type="AlphaFoldDB" id="A0A7X1J9R1"/>
<gene>
    <name evidence="3" type="ORF">H4N64_29930</name>
</gene>
<accession>A0A7X1J9R1</accession>
<dbReference type="GO" id="GO:0004601">
    <property type="term" value="F:peroxidase activity"/>
    <property type="evidence" value="ECO:0007669"/>
    <property type="project" value="UniProtKB-KW"/>
</dbReference>
<dbReference type="InterPro" id="IPR052559">
    <property type="entry name" value="V-haloperoxidase"/>
</dbReference>
<dbReference type="CDD" id="cd03398">
    <property type="entry name" value="PAP2_haloperoxidase"/>
    <property type="match status" value="1"/>
</dbReference>
<dbReference type="Gene3D" id="1.10.606.20">
    <property type="match status" value="1"/>
</dbReference>
<evidence type="ECO:0000259" key="2">
    <source>
        <dbReference type="Pfam" id="PF01569"/>
    </source>
</evidence>
<keyword evidence="4" id="KW-1185">Reference proteome</keyword>
<sequence>MTLRPRRSVLAALGAGAFLAASGSPATAVARPRRSSAALDWYDTTAETVAAAGAPAQITNSRTWAISWLAAARAARRVPPGAAQDAALASAVHHALVALAPSRTEQLDAALSRSLQTVPDGPAKDGAVAAGQRQARLVLASREGDGLDPASVNAPFPVPQPAPGLWQPTPPAYAPAAQYGNRLAEPFVLDRADRFRLGPPPALDSARYRADLAEVRAYGSLDSTRRTAYRTETATFWYGSSLTLYTEPLRVALARSAKSTAQRAELAALFHIALVDTQIATSDAKYAYVSWRPVTAIRTGAIDPDPAWTPLHTTPAHPDHPSGHNTYSGAAETVLSALVGPRTAPFELTSPTAPGVTRTYTSWHRLTAENVDARVLSGIHTRSADEAGVTLGTDVARHVLRHAGPLFDEETVATGIRRYRDAGGLAAQVRRRELITEAAAPWTPS</sequence>
<proteinExistence type="predicted"/>
<protein>
    <submittedName>
        <fullName evidence="3">Vanadium-dependent haloperoxidase</fullName>
    </submittedName>
</protein>
<evidence type="ECO:0000313" key="3">
    <source>
        <dbReference type="EMBL" id="MBC2905717.1"/>
    </source>
</evidence>
<dbReference type="Pfam" id="PF01569">
    <property type="entry name" value="PAP2"/>
    <property type="match status" value="1"/>
</dbReference>
<dbReference type="InterPro" id="IPR006311">
    <property type="entry name" value="TAT_signal"/>
</dbReference>
<dbReference type="InterPro" id="IPR000326">
    <property type="entry name" value="PAP2/HPO"/>
</dbReference>
<dbReference type="Proteomes" id="UP000584670">
    <property type="component" value="Unassembled WGS sequence"/>
</dbReference>
<dbReference type="PANTHER" id="PTHR34599:SF1">
    <property type="entry name" value="PHOSPHATIDIC ACID PHOSPHATASE TYPE 2_HALOPEROXIDASE DOMAIN-CONTAINING PROTEIN"/>
    <property type="match status" value="1"/>
</dbReference>
<dbReference type="PANTHER" id="PTHR34599">
    <property type="entry name" value="PEROXIDASE-RELATED"/>
    <property type="match status" value="1"/>
</dbReference>
<feature type="signal peptide" evidence="1">
    <location>
        <begin position="1"/>
        <end position="20"/>
    </location>
</feature>
<comment type="caution">
    <text evidence="3">The sequence shown here is derived from an EMBL/GenBank/DDBJ whole genome shotgun (WGS) entry which is preliminary data.</text>
</comment>
<dbReference type="RefSeq" id="WP_186285561.1">
    <property type="nucleotide sequence ID" value="NZ_JACMSF010000039.1"/>
</dbReference>
<keyword evidence="3" id="KW-0560">Oxidoreductase</keyword>
<dbReference type="InterPro" id="IPR036938">
    <property type="entry name" value="PAP2/HPO_sf"/>
</dbReference>
<keyword evidence="1" id="KW-0732">Signal</keyword>
<evidence type="ECO:0000256" key="1">
    <source>
        <dbReference type="SAM" id="SignalP"/>
    </source>
</evidence>
<feature type="chain" id="PRO_5039696066" evidence="1">
    <location>
        <begin position="21"/>
        <end position="445"/>
    </location>
</feature>